<evidence type="ECO:0000256" key="3">
    <source>
        <dbReference type="ARBA" id="ARBA00023274"/>
    </source>
</evidence>
<dbReference type="Pfam" id="PF00252">
    <property type="entry name" value="Ribosomal_L16"/>
    <property type="match status" value="1"/>
</dbReference>
<dbReference type="Gene3D" id="3.90.1170.10">
    <property type="entry name" value="Ribosomal protein L10e/L16"/>
    <property type="match status" value="1"/>
</dbReference>
<evidence type="ECO:0000256" key="1">
    <source>
        <dbReference type="ARBA" id="ARBA00008931"/>
    </source>
</evidence>
<name>A0A060A8C2_9RHOD</name>
<evidence type="ECO:0000256" key="2">
    <source>
        <dbReference type="ARBA" id="ARBA00022980"/>
    </source>
</evidence>
<dbReference type="InterPro" id="IPR047873">
    <property type="entry name" value="Ribosomal_uL16"/>
</dbReference>
<dbReference type="GO" id="GO:0019843">
    <property type="term" value="F:rRNA binding"/>
    <property type="evidence" value="ECO:0007669"/>
    <property type="project" value="InterPro"/>
</dbReference>
<dbReference type="EMBL" id="KJ569774">
    <property type="protein sequence ID" value="AIA61070.1"/>
    <property type="molecule type" value="Genomic_DNA"/>
</dbReference>
<dbReference type="GO" id="GO:0005762">
    <property type="term" value="C:mitochondrial large ribosomal subunit"/>
    <property type="evidence" value="ECO:0007669"/>
    <property type="project" value="TreeGrafter"/>
</dbReference>
<evidence type="ECO:0000256" key="4">
    <source>
        <dbReference type="RuleBase" id="RU004413"/>
    </source>
</evidence>
<dbReference type="InterPro" id="IPR036920">
    <property type="entry name" value="Ribosomal_uL16_sf"/>
</dbReference>
<dbReference type="GO" id="GO:0003735">
    <property type="term" value="F:structural constituent of ribosome"/>
    <property type="evidence" value="ECO:0007669"/>
    <property type="project" value="InterPro"/>
</dbReference>
<proteinExistence type="inferred from homology"/>
<dbReference type="InterPro" id="IPR016180">
    <property type="entry name" value="Ribosomal_uL16_dom"/>
</dbReference>
<keyword evidence="2 4" id="KW-0689">Ribosomal protein</keyword>
<geneLocation type="mitochondrion" evidence="5"/>
<evidence type="ECO:0000313" key="5">
    <source>
        <dbReference type="EMBL" id="AIA61070.1"/>
    </source>
</evidence>
<keyword evidence="5" id="KW-0496">Mitochondrion</keyword>
<dbReference type="CDD" id="cd01433">
    <property type="entry name" value="Ribosomal_L16_L10e"/>
    <property type="match status" value="1"/>
</dbReference>
<organism evidence="5">
    <name type="scientific">Cyanidiaceae sp. MX-AZ01</name>
    <dbReference type="NCBI Taxonomy" id="1503164"/>
    <lineage>
        <taxon>Eukaryota</taxon>
        <taxon>Rhodophyta</taxon>
        <taxon>Bangiophyceae</taxon>
        <taxon>Cyanidiales</taxon>
        <taxon>Cyanidiaceae</taxon>
    </lineage>
</organism>
<protein>
    <submittedName>
        <fullName evidence="5">50S ribosomal protein L16</fullName>
    </submittedName>
</protein>
<dbReference type="PRINTS" id="PR00060">
    <property type="entry name" value="RIBOSOMALL16"/>
</dbReference>
<comment type="similarity">
    <text evidence="1 4">Belongs to the universal ribosomal protein uL16 family.</text>
</comment>
<dbReference type="GO" id="GO:0032543">
    <property type="term" value="P:mitochondrial translation"/>
    <property type="evidence" value="ECO:0007669"/>
    <property type="project" value="TreeGrafter"/>
</dbReference>
<gene>
    <name evidence="5" type="primary">rpl16</name>
</gene>
<dbReference type="PANTHER" id="PTHR12220:SF13">
    <property type="entry name" value="LARGE RIBOSOMAL SUBUNIT PROTEIN UL16M"/>
    <property type="match status" value="1"/>
</dbReference>
<reference evidence="5" key="1">
    <citation type="submission" date="2014-03" db="EMBL/GenBank/DDBJ databases">
        <title>Metagenomic reconstruction of the complete chloroplast and mitochondrial genomes of a novel unicellular red alga from the Cyanidiaceae family.</title>
        <authorList>
            <person name="Servin-Garciduenas L.E."/>
            <person name="Martinez-Romero E."/>
        </authorList>
    </citation>
    <scope>NUCLEOTIDE SEQUENCE</scope>
    <source>
        <strain evidence="5">MX-AZ01</strain>
    </source>
</reference>
<dbReference type="PANTHER" id="PTHR12220">
    <property type="entry name" value="50S/60S RIBOSOMAL PROTEIN L16"/>
    <property type="match status" value="1"/>
</dbReference>
<dbReference type="AlphaFoldDB" id="A0A060A8C2"/>
<accession>A0A060A8C2</accession>
<keyword evidence="3 4" id="KW-0687">Ribonucleoprotein</keyword>
<dbReference type="InterPro" id="IPR000114">
    <property type="entry name" value="Ribosomal_uL16_bact-type"/>
</dbReference>
<sequence>MSRHKQEFTKNYRPLLKKKAKNSFLNNYGKFGLRALNSGYINYSQIEIIKSLCLKFVKDYNNNSNILGKRYIVWLHVYPSIFITSKGSEARIGGGKGSPKLRVARVSAGQVLIEFSLDSDAGAKKLLNLISVRLPIKVCLIRSFDF</sequence>
<dbReference type="SUPFAM" id="SSF54686">
    <property type="entry name" value="Ribosomal protein L16p/L10e"/>
    <property type="match status" value="1"/>
</dbReference>